<keyword evidence="2" id="KW-1185">Reference proteome</keyword>
<proteinExistence type="predicted"/>
<dbReference type="Proteomes" id="UP000525987">
    <property type="component" value="Unassembled WGS sequence"/>
</dbReference>
<dbReference type="AlphaFoldDB" id="A0A7W5BZZ3"/>
<reference evidence="1 2" key="1">
    <citation type="submission" date="2020-08" db="EMBL/GenBank/DDBJ databases">
        <title>Genomic Encyclopedia of Type Strains, Phase III (KMG-III): the genomes of soil and plant-associated and newly described type strains.</title>
        <authorList>
            <person name="Whitman W."/>
        </authorList>
    </citation>
    <scope>NUCLEOTIDE SEQUENCE [LARGE SCALE GENOMIC DNA]</scope>
    <source>
        <strain evidence="1 2">CECT 5995</strain>
    </source>
</reference>
<evidence type="ECO:0000313" key="2">
    <source>
        <dbReference type="Proteomes" id="UP000525987"/>
    </source>
</evidence>
<name>A0A7W5BZZ3_9GAMM</name>
<dbReference type="EMBL" id="JACHXM010000017">
    <property type="protein sequence ID" value="MBB3142102.1"/>
    <property type="molecule type" value="Genomic_DNA"/>
</dbReference>
<organism evidence="1 2">
    <name type="scientific">Halomonas organivorans</name>
    <dbReference type="NCBI Taxonomy" id="257772"/>
    <lineage>
        <taxon>Bacteria</taxon>
        <taxon>Pseudomonadati</taxon>
        <taxon>Pseudomonadota</taxon>
        <taxon>Gammaproteobacteria</taxon>
        <taxon>Oceanospirillales</taxon>
        <taxon>Halomonadaceae</taxon>
        <taxon>Halomonas</taxon>
    </lineage>
</organism>
<evidence type="ECO:0000313" key="1">
    <source>
        <dbReference type="EMBL" id="MBB3142102.1"/>
    </source>
</evidence>
<sequence length="36" mass="3983">MGRRMTGFHVKAAMGWGIMAAFDFPVDARFPADVQP</sequence>
<comment type="caution">
    <text evidence="1">The sequence shown here is derived from an EMBL/GenBank/DDBJ whole genome shotgun (WGS) entry which is preliminary data.</text>
</comment>
<protein>
    <submittedName>
        <fullName evidence="1">Uncharacterized protein</fullName>
    </submittedName>
</protein>
<accession>A0A7W5BZZ3</accession>
<gene>
    <name evidence="1" type="ORF">FHR96_002989</name>
</gene>